<dbReference type="RefSeq" id="WP_393015016.1">
    <property type="nucleotide sequence ID" value="NZ_JAZAQF010000088.1"/>
</dbReference>
<dbReference type="EMBL" id="JAZAQF010000088">
    <property type="protein sequence ID" value="MFG3819222.1"/>
    <property type="molecule type" value="Genomic_DNA"/>
</dbReference>
<comment type="caution">
    <text evidence="3">The sequence shown here is derived from an EMBL/GenBank/DDBJ whole genome shotgun (WGS) entry which is preliminary data.</text>
</comment>
<evidence type="ECO:0000259" key="2">
    <source>
        <dbReference type="PROSITE" id="PS51819"/>
    </source>
</evidence>
<keyword evidence="1" id="KW-0479">Metal-binding</keyword>
<dbReference type="Pfam" id="PF00903">
    <property type="entry name" value="Glyoxalase"/>
    <property type="match status" value="1"/>
</dbReference>
<name>A0ABW7CDK5_9CYAN</name>
<sequence length="119" mass="12978">MAVIRGLHVALNVTDLDRAAEFYGGLLGLELIDRPLKFPGLWYAIGDWQIHLIVAPQVVNSTQDDRWGRNAHLAIAVDNLEALKTQLTATGISWQASASGRAAIFAPDPDGNLLEFQQS</sequence>
<dbReference type="InterPro" id="IPR004360">
    <property type="entry name" value="Glyas_Fos-R_dOase_dom"/>
</dbReference>
<dbReference type="PANTHER" id="PTHR21366:SF22">
    <property type="entry name" value="VOC DOMAIN-CONTAINING PROTEIN"/>
    <property type="match status" value="1"/>
</dbReference>
<dbReference type="InterPro" id="IPR050383">
    <property type="entry name" value="GlyoxalaseI/FosfomycinResist"/>
</dbReference>
<dbReference type="SUPFAM" id="SSF54593">
    <property type="entry name" value="Glyoxalase/Bleomycin resistance protein/Dihydroxybiphenyl dioxygenase"/>
    <property type="match status" value="1"/>
</dbReference>
<dbReference type="PROSITE" id="PS00934">
    <property type="entry name" value="GLYOXALASE_I_1"/>
    <property type="match status" value="1"/>
</dbReference>
<evidence type="ECO:0000313" key="4">
    <source>
        <dbReference type="Proteomes" id="UP001604335"/>
    </source>
</evidence>
<keyword evidence="4" id="KW-1185">Reference proteome</keyword>
<protein>
    <submittedName>
        <fullName evidence="3">VOC family protein</fullName>
    </submittedName>
</protein>
<dbReference type="InterPro" id="IPR018146">
    <property type="entry name" value="Glyoxalase_1_CS"/>
</dbReference>
<proteinExistence type="predicted"/>
<dbReference type="PANTHER" id="PTHR21366">
    <property type="entry name" value="GLYOXALASE FAMILY PROTEIN"/>
    <property type="match status" value="1"/>
</dbReference>
<dbReference type="PROSITE" id="PS51819">
    <property type="entry name" value="VOC"/>
    <property type="match status" value="1"/>
</dbReference>
<feature type="domain" description="VOC" evidence="2">
    <location>
        <begin position="5"/>
        <end position="119"/>
    </location>
</feature>
<gene>
    <name evidence="3" type="ORF">VPK24_16375</name>
</gene>
<dbReference type="Gene3D" id="3.10.180.10">
    <property type="entry name" value="2,3-Dihydroxybiphenyl 1,2-Dioxygenase, domain 1"/>
    <property type="match status" value="1"/>
</dbReference>
<dbReference type="InterPro" id="IPR037523">
    <property type="entry name" value="VOC_core"/>
</dbReference>
<evidence type="ECO:0000313" key="3">
    <source>
        <dbReference type="EMBL" id="MFG3819222.1"/>
    </source>
</evidence>
<dbReference type="Proteomes" id="UP001604335">
    <property type="component" value="Unassembled WGS sequence"/>
</dbReference>
<dbReference type="CDD" id="cd07245">
    <property type="entry name" value="VOC_like"/>
    <property type="match status" value="1"/>
</dbReference>
<dbReference type="InterPro" id="IPR029068">
    <property type="entry name" value="Glyas_Bleomycin-R_OHBP_Dase"/>
</dbReference>
<reference evidence="4" key="1">
    <citation type="journal article" date="2024" name="Algal Res.">
        <title>Biochemical, toxicological and genomic investigation of a high-biomass producing Limnothrix strain isolated from Italian shallow drinking water reservoir.</title>
        <authorList>
            <person name="Simonazzi M."/>
            <person name="Shishido T.K."/>
            <person name="Delbaje E."/>
            <person name="Wahlsten M."/>
            <person name="Fewer D.P."/>
            <person name="Sivonen K."/>
            <person name="Pezzolesi L."/>
            <person name="Pistocchi R."/>
        </authorList>
    </citation>
    <scope>NUCLEOTIDE SEQUENCE [LARGE SCALE GENOMIC DNA]</scope>
    <source>
        <strain evidence="4">LRLZ20PSL1</strain>
    </source>
</reference>
<accession>A0ABW7CDK5</accession>
<evidence type="ECO:0000256" key="1">
    <source>
        <dbReference type="ARBA" id="ARBA00022723"/>
    </source>
</evidence>
<organism evidence="3 4">
    <name type="scientific">Limnothrix redekei LRLZ20PSL1</name>
    <dbReference type="NCBI Taxonomy" id="3112953"/>
    <lineage>
        <taxon>Bacteria</taxon>
        <taxon>Bacillati</taxon>
        <taxon>Cyanobacteriota</taxon>
        <taxon>Cyanophyceae</taxon>
        <taxon>Pseudanabaenales</taxon>
        <taxon>Pseudanabaenaceae</taxon>
        <taxon>Limnothrix</taxon>
    </lineage>
</organism>